<comment type="subcellular location">
    <subcellularLocation>
        <location evidence="1">Cytoplasm</location>
    </subcellularLocation>
</comment>
<evidence type="ECO:0000313" key="5">
    <source>
        <dbReference type="EMBL" id="ASK77693.1"/>
    </source>
</evidence>
<organism evidence="5 6">
    <name type="scientific">Paraphotobacterium marinum</name>
    <dbReference type="NCBI Taxonomy" id="1755811"/>
    <lineage>
        <taxon>Bacteria</taxon>
        <taxon>Pseudomonadati</taxon>
        <taxon>Pseudomonadota</taxon>
        <taxon>Gammaproteobacteria</taxon>
        <taxon>Vibrionales</taxon>
        <taxon>Vibrionaceae</taxon>
        <taxon>Paraphotobacterium</taxon>
    </lineage>
</organism>
<keyword evidence="6" id="KW-1185">Reference proteome</keyword>
<dbReference type="InterPro" id="IPR007451">
    <property type="entry name" value="HflD"/>
</dbReference>
<sequence>MNQLEIGENISDFASIYSDLISNIQPRIQIIGKPENLKQIDNQKRIRALLLAAIRNTILWKQSGGIGLLFYSEEIKLLNKQKNI</sequence>
<dbReference type="RefSeq" id="WP_089072603.1">
    <property type="nucleotide sequence ID" value="NZ_CP022355.1"/>
</dbReference>
<accession>A0A220VCJ9</accession>
<proteinExistence type="predicted"/>
<reference evidence="5 6" key="1">
    <citation type="journal article" date="2016" name="Int. J. Syst. Evol. Microbiol.">
        <title>Paraphotobacterium marinum gen. nov., sp. nov., a member of the family Vibrionaceae, isolated from surface seawater.</title>
        <authorList>
            <person name="Huang Z."/>
            <person name="Dong C."/>
            <person name="Shao Z."/>
        </authorList>
    </citation>
    <scope>NUCLEOTIDE SEQUENCE [LARGE SCALE GENOMIC DNA]</scope>
    <source>
        <strain evidence="5 6">NSCS20N07D</strain>
    </source>
</reference>
<keyword evidence="3" id="KW-0963">Cytoplasm</keyword>
<gene>
    <name evidence="5" type="ORF">CF386_00610</name>
</gene>
<protein>
    <submittedName>
        <fullName evidence="5">Uncharacterized protein</fullName>
    </submittedName>
</protein>
<dbReference type="KEGG" id="pmai:CF386_00610"/>
<evidence type="ECO:0000313" key="6">
    <source>
        <dbReference type="Proteomes" id="UP000242175"/>
    </source>
</evidence>
<evidence type="ECO:0000256" key="2">
    <source>
        <dbReference type="ARBA" id="ARBA00022475"/>
    </source>
</evidence>
<evidence type="ECO:0000256" key="4">
    <source>
        <dbReference type="ARBA" id="ARBA00023136"/>
    </source>
</evidence>
<keyword evidence="4" id="KW-0472">Membrane</keyword>
<dbReference type="AlphaFoldDB" id="A0A220VCJ9"/>
<dbReference type="PANTHER" id="PTHR38100:SF1">
    <property type="entry name" value="HIGH FREQUENCY LYSOGENIZATION PROTEIN HFLD"/>
    <property type="match status" value="1"/>
</dbReference>
<name>A0A220VCJ9_9GAMM</name>
<dbReference type="GO" id="GO:0005737">
    <property type="term" value="C:cytoplasm"/>
    <property type="evidence" value="ECO:0007669"/>
    <property type="project" value="UniProtKB-SubCell"/>
</dbReference>
<keyword evidence="2" id="KW-1003">Cell membrane</keyword>
<dbReference type="PANTHER" id="PTHR38100">
    <property type="entry name" value="HIGH FREQUENCY LYSOGENIZATION PROTEIN HFLD"/>
    <property type="match status" value="1"/>
</dbReference>
<dbReference type="Proteomes" id="UP000242175">
    <property type="component" value="Chromosome large"/>
</dbReference>
<evidence type="ECO:0000256" key="1">
    <source>
        <dbReference type="ARBA" id="ARBA00004496"/>
    </source>
</evidence>
<dbReference type="Gene3D" id="1.10.3890.10">
    <property type="entry name" value="HflD-like"/>
    <property type="match status" value="1"/>
</dbReference>
<dbReference type="EMBL" id="CP022355">
    <property type="protein sequence ID" value="ASK77693.1"/>
    <property type="molecule type" value="Genomic_DNA"/>
</dbReference>
<dbReference type="Pfam" id="PF04356">
    <property type="entry name" value="DUF489"/>
    <property type="match status" value="1"/>
</dbReference>
<dbReference type="OrthoDB" id="9788031at2"/>
<dbReference type="SUPFAM" id="SSF101322">
    <property type="entry name" value="YcfC-like"/>
    <property type="match status" value="1"/>
</dbReference>
<evidence type="ECO:0000256" key="3">
    <source>
        <dbReference type="ARBA" id="ARBA00022490"/>
    </source>
</evidence>
<dbReference type="InterPro" id="IPR035932">
    <property type="entry name" value="HflD-like_sf"/>
</dbReference>